<dbReference type="Gene3D" id="1.10.510.10">
    <property type="entry name" value="Transferase(Phosphotransferase) domain 1"/>
    <property type="match status" value="1"/>
</dbReference>
<comment type="subcellular location">
    <subcellularLocation>
        <location evidence="1">Cytoplasm</location>
    </subcellularLocation>
</comment>
<sequence>MVNDPNRIFDVEIIGHEIVDKHVEYHIQCTQSARNWTIKRRYRDFIQLKDELVPLGVELELPPKKFFGNTKEEFVSERQVKLQEFLRRVACHPFLFCSPTAAQFFELSEECLKNYENYILFAARNNPSYRLKRLWHACGWRYYKMHAELTDSEPHNDNDYVLTWMSYGPDSDGTDPRKRANLTCDALKFLKELPSNYFAKNLLASADERGVHTISNKLKKGNMRDFNFMVQPKDSFLKKYRLGTLNSVFNDNYMVKEIVHFTRQLIEIIKLFDSMDYPFYNFHCGNIVLAENGLISLMDYEFALTGHSNSDREALKRSKARTVQEMRIFHLGATIYEFLTGSITVPYPEDMDELYEHLPREFRQILALIFGPGTEMPTTDQLLSLPLFRDATQVELLEGKSFQIPIHVQNLFKDMSRRIERRLEQEREELRIAKETAKVQRHLSSDAEKQRRRHIIQEHLKRMQPKTE</sequence>
<dbReference type="SUPFAM" id="SSF64268">
    <property type="entry name" value="PX domain"/>
    <property type="match status" value="1"/>
</dbReference>
<dbReference type="SMART" id="SM00312">
    <property type="entry name" value="PX"/>
    <property type="match status" value="1"/>
</dbReference>
<dbReference type="InterPro" id="IPR001683">
    <property type="entry name" value="PX_dom"/>
</dbReference>
<dbReference type="SUPFAM" id="SSF56112">
    <property type="entry name" value="Protein kinase-like (PK-like)"/>
    <property type="match status" value="1"/>
</dbReference>
<keyword evidence="5" id="KW-1185">Reference proteome</keyword>
<name>A0A7I8WG04_BURXY</name>
<accession>A0A7I8WG04</accession>
<proteinExistence type="predicted"/>
<dbReference type="InterPro" id="IPR036871">
    <property type="entry name" value="PX_dom_sf"/>
</dbReference>
<dbReference type="GO" id="GO:0005770">
    <property type="term" value="C:late endosome"/>
    <property type="evidence" value="ECO:0007669"/>
    <property type="project" value="TreeGrafter"/>
</dbReference>
<dbReference type="GO" id="GO:0045022">
    <property type="term" value="P:early endosome to late endosome transport"/>
    <property type="evidence" value="ECO:0007669"/>
    <property type="project" value="TreeGrafter"/>
</dbReference>
<dbReference type="EMBL" id="CAJFDI010000003">
    <property type="protein sequence ID" value="CAD5223122.1"/>
    <property type="molecule type" value="Genomic_DNA"/>
</dbReference>
<evidence type="ECO:0000313" key="5">
    <source>
        <dbReference type="Proteomes" id="UP000659654"/>
    </source>
</evidence>
<dbReference type="Gene3D" id="3.30.1520.10">
    <property type="entry name" value="Phox-like domain"/>
    <property type="match status" value="1"/>
</dbReference>
<dbReference type="PANTHER" id="PTHR22999:SF23">
    <property type="entry name" value="SORTING NEXIN-16"/>
    <property type="match status" value="1"/>
</dbReference>
<gene>
    <name evidence="4" type="ORF">BXYJ_LOCUS7821</name>
</gene>
<dbReference type="Proteomes" id="UP000659654">
    <property type="component" value="Unassembled WGS sequence"/>
</dbReference>
<dbReference type="EMBL" id="CAJFCV020000003">
    <property type="protein sequence ID" value="CAG9111736.1"/>
    <property type="molecule type" value="Genomic_DNA"/>
</dbReference>
<dbReference type="GO" id="GO:0035091">
    <property type="term" value="F:phosphatidylinositol binding"/>
    <property type="evidence" value="ECO:0007669"/>
    <property type="project" value="InterPro"/>
</dbReference>
<comment type="caution">
    <text evidence="4">The sequence shown here is derived from an EMBL/GenBank/DDBJ whole genome shotgun (WGS) entry which is preliminary data.</text>
</comment>
<dbReference type="GO" id="GO:0005769">
    <property type="term" value="C:early endosome"/>
    <property type="evidence" value="ECO:0007669"/>
    <property type="project" value="TreeGrafter"/>
</dbReference>
<evidence type="ECO:0000259" key="3">
    <source>
        <dbReference type="PROSITE" id="PS50195"/>
    </source>
</evidence>
<dbReference type="SMR" id="A0A7I8WG04"/>
<dbReference type="PANTHER" id="PTHR22999">
    <property type="entry name" value="PX SERINE/THREONINE KINASE PXK"/>
    <property type="match status" value="1"/>
</dbReference>
<dbReference type="Pfam" id="PF00787">
    <property type="entry name" value="PX"/>
    <property type="match status" value="1"/>
</dbReference>
<dbReference type="GO" id="GO:0008333">
    <property type="term" value="P:endosome to lysosome transport"/>
    <property type="evidence" value="ECO:0007669"/>
    <property type="project" value="TreeGrafter"/>
</dbReference>
<evidence type="ECO:0000256" key="2">
    <source>
        <dbReference type="ARBA" id="ARBA00022490"/>
    </source>
</evidence>
<dbReference type="PROSITE" id="PS50195">
    <property type="entry name" value="PX"/>
    <property type="match status" value="1"/>
</dbReference>
<dbReference type="Proteomes" id="UP000582659">
    <property type="component" value="Unassembled WGS sequence"/>
</dbReference>
<dbReference type="InterPro" id="IPR051837">
    <property type="entry name" value="SortingNexin/PXDomain-PKLike"/>
</dbReference>
<evidence type="ECO:0000313" key="4">
    <source>
        <dbReference type="EMBL" id="CAD5223122.1"/>
    </source>
</evidence>
<organism evidence="4 5">
    <name type="scientific">Bursaphelenchus xylophilus</name>
    <name type="common">Pinewood nematode worm</name>
    <name type="synonym">Aphelenchoides xylophilus</name>
    <dbReference type="NCBI Taxonomy" id="6326"/>
    <lineage>
        <taxon>Eukaryota</taxon>
        <taxon>Metazoa</taxon>
        <taxon>Ecdysozoa</taxon>
        <taxon>Nematoda</taxon>
        <taxon>Chromadorea</taxon>
        <taxon>Rhabditida</taxon>
        <taxon>Tylenchina</taxon>
        <taxon>Tylenchomorpha</taxon>
        <taxon>Aphelenchoidea</taxon>
        <taxon>Aphelenchoididae</taxon>
        <taxon>Bursaphelenchus</taxon>
    </lineage>
</organism>
<protein>
    <submittedName>
        <fullName evidence="4">(pine wood nematode) hypothetical protein</fullName>
    </submittedName>
</protein>
<keyword evidence="2" id="KW-0963">Cytoplasm</keyword>
<dbReference type="InterPro" id="IPR011009">
    <property type="entry name" value="Kinase-like_dom_sf"/>
</dbReference>
<feature type="domain" description="PX" evidence="3">
    <location>
        <begin position="3"/>
        <end position="112"/>
    </location>
</feature>
<dbReference type="OrthoDB" id="41200at2759"/>
<dbReference type="GO" id="GO:0006622">
    <property type="term" value="P:protein targeting to lysosome"/>
    <property type="evidence" value="ECO:0007669"/>
    <property type="project" value="TreeGrafter"/>
</dbReference>
<evidence type="ECO:0000256" key="1">
    <source>
        <dbReference type="ARBA" id="ARBA00004496"/>
    </source>
</evidence>
<reference evidence="4" key="1">
    <citation type="submission" date="2020-09" db="EMBL/GenBank/DDBJ databases">
        <authorList>
            <person name="Kikuchi T."/>
        </authorList>
    </citation>
    <scope>NUCLEOTIDE SEQUENCE</scope>
    <source>
        <strain evidence="4">Ka4C1</strain>
    </source>
</reference>
<dbReference type="AlphaFoldDB" id="A0A7I8WG04"/>